<feature type="transmembrane region" description="Helical" evidence="4">
    <location>
        <begin position="183"/>
        <end position="207"/>
    </location>
</feature>
<keyword evidence="4" id="KW-0472">Membrane</keyword>
<comment type="caution">
    <text evidence="5">The sequence shown here is derived from an EMBL/GenBank/DDBJ whole genome shotgun (WGS) entry which is preliminary data.</text>
</comment>
<feature type="transmembrane region" description="Helical" evidence="4">
    <location>
        <begin position="241"/>
        <end position="264"/>
    </location>
</feature>
<dbReference type="PANTHER" id="PTHR12187:SF11">
    <property type="entry name" value="PHOSPHATIDYLINOSITOL-3,4-BISPHOSPHATE 4-PHOSPHATASE"/>
    <property type="match status" value="1"/>
</dbReference>
<proteinExistence type="predicted"/>
<evidence type="ECO:0000256" key="3">
    <source>
        <dbReference type="SAM" id="MobiDB-lite"/>
    </source>
</evidence>
<keyword evidence="4" id="KW-0812">Transmembrane</keyword>
<keyword evidence="4" id="KW-1133">Transmembrane helix</keyword>
<feature type="transmembrane region" description="Helical" evidence="4">
    <location>
        <begin position="82"/>
        <end position="101"/>
    </location>
</feature>
<organism evidence="5 6">
    <name type="scientific">Hyaloperonospora brassicae</name>
    <name type="common">Brassica downy mildew</name>
    <name type="synonym">Peronospora brassicae</name>
    <dbReference type="NCBI Taxonomy" id="162125"/>
    <lineage>
        <taxon>Eukaryota</taxon>
        <taxon>Sar</taxon>
        <taxon>Stramenopiles</taxon>
        <taxon>Oomycota</taxon>
        <taxon>Peronosporomycetes</taxon>
        <taxon>Peronosporales</taxon>
        <taxon>Peronosporaceae</taxon>
        <taxon>Hyaloperonospora</taxon>
    </lineage>
</organism>
<protein>
    <recommendedName>
        <fullName evidence="7">THH1/TOM1/TOM3 domain-containing protein</fullName>
    </recommendedName>
</protein>
<sequence>MTAPSLPATDLPPAPAASASAAAAFAAAAADDGLVFLPLASPALELLCVALYLTLALVAACRGARARYAGHAVSSAFPPNRTFLRLLVLFALTRAASLVSHNVARNLLNRAALCLFFSLVLFQTLLWIDIANPKISRRSRRIWVAFVVANGLFYATVLGLSVVHEAKLARAQHAHAALDQATLYTGVLPVLLIATGSFVSSLGLVYSTWRMRRRVARVLRPSGDGLRRRLDERVERKLTRALRFTVLVMGTCSLLFLLRTLMYIQRPFSHQGCGHIADPNVCVVVGYAIPEIVPCALFLVLMWEVEPSLEIPSRRAVSFHNERVAASESTPLLEQQEVVPRPLLVAAKEFVHRVRRPAPSPTGYLPVGRRPSPLSLGLGIGVLDRARRQLELMVRQHLGGGGNREQLPIDRQDSTGSAFGSPVECDRPSKQLGHVADDASTRPGSVTPCVWLSFQCFNLTLPSKPSVRSSSFVVLHLVHAETGAVVAEIGRTEISHSEDPCFHMMLVVEVHAQDVLRASVYSVRAPNSLADLNSQWLVGDPLVPVSSFMMDAAPVIGRASIFPLYSPLSRTRSSGEIVVRCEAEVKGLHAGVFSGAITRSFMYIAVKGADSDDMSTCNDSAYSEIAQQMIDLASTSQRAQGKMLVEEELIESVYTWEVPYQLLQLILSDLLVKLDLLKREIALEDGDDSSPSTPCSQLSTPTVGDCSLPLAIRSSPRTLGAVQENETDHLTQSWENAGSFQSAASGVSSPFSAENRTRPANSIGMLSEMIIQIQDDVIERKKRKWRLELVKTMEQYISEVEDSILRYGATQHAGLTFKPSTMKADADLRFLALNLHQQLMTVGNAVPTSEKDVHFGDQTSAARYAHLVNSFVGTLVSSPSHMSRQSSIHGQDTYLDSVEFVDDDEDDTDDIASPYLIEESPLEPVDALRRRVISFDSAATIVNKGASGQDFAVTSEQRKLAETIVAMGITEEEFQSMYGGDRKIGASDAVDIVADIMVGRLDDGLKLAVPSSECCSLPQVPKSDVDLAKAPIMSGATASGNAPFYKHRMYGTTTVGAFAAHVYGFKSGGVRQMREELERLHTRLVKAAKASSDLTMDALERKYNELKWDVERRLEVAFCQAMSALVTCFQQTLYVHTHDHGDFGPNPLKACCGIDYLEMLTRVGFLFSVESLLSTYGNELGMLGDTETAVKELGRVHIKLRPVKSPRAAAFRVSITSGPSGIVVELPIITRRASEFPERSMHRVPGQDAVSGAIYLPLSTPEERMRAKFLFQKPIRVVPVIFSQGLNEMQTVANTVGKDSLQKEINAENVVELEAYINEFAGWVAKKKLRDQTSTPIYDTEDLHRIQTSLAALKTCIQLSGRSKRMAILSLSSSIARSVGGGRVTMCKSAKDRTSMSITLEEANLLVRSHGLVADEVEAFTNLLRTHGVRRENARKNIGKAQYCFSALQNYMLPQDYQCPPGTGGGSRAYS</sequence>
<evidence type="ECO:0000313" key="6">
    <source>
        <dbReference type="Proteomes" id="UP001162031"/>
    </source>
</evidence>
<evidence type="ECO:0000313" key="5">
    <source>
        <dbReference type="EMBL" id="CAI5730729.1"/>
    </source>
</evidence>
<feature type="region of interest" description="Disordered" evidence="3">
    <location>
        <begin position="399"/>
        <end position="424"/>
    </location>
</feature>
<dbReference type="PANTHER" id="PTHR12187">
    <property type="entry name" value="AGAP000124-PA"/>
    <property type="match status" value="1"/>
</dbReference>
<evidence type="ECO:0000256" key="1">
    <source>
        <dbReference type="ARBA" id="ARBA00022801"/>
    </source>
</evidence>
<evidence type="ECO:0008006" key="7">
    <source>
        <dbReference type="Google" id="ProtNLM"/>
    </source>
</evidence>
<accession>A0AAV0U4Z8</accession>
<feature type="transmembrane region" description="Helical" evidence="4">
    <location>
        <begin position="39"/>
        <end position="61"/>
    </location>
</feature>
<dbReference type="GO" id="GO:0016316">
    <property type="term" value="F:phosphatidylinositol-3,4-bisphosphate 4-phosphatase activity"/>
    <property type="evidence" value="ECO:0007669"/>
    <property type="project" value="InterPro"/>
</dbReference>
<reference evidence="5" key="1">
    <citation type="submission" date="2022-12" db="EMBL/GenBank/DDBJ databases">
        <authorList>
            <person name="Webb A."/>
        </authorList>
    </citation>
    <scope>NUCLEOTIDE SEQUENCE</scope>
    <source>
        <strain evidence="5">Hp1</strain>
    </source>
</reference>
<evidence type="ECO:0000256" key="4">
    <source>
        <dbReference type="SAM" id="Phobius"/>
    </source>
</evidence>
<dbReference type="InterPro" id="IPR039034">
    <property type="entry name" value="INPP4"/>
</dbReference>
<dbReference type="Proteomes" id="UP001162031">
    <property type="component" value="Unassembled WGS sequence"/>
</dbReference>
<gene>
    <name evidence="5" type="ORF">HBR001_LOCUS4952</name>
</gene>
<keyword evidence="1" id="KW-0378">Hydrolase</keyword>
<keyword evidence="2" id="KW-0443">Lipid metabolism</keyword>
<dbReference type="EMBL" id="CANTFL010001052">
    <property type="protein sequence ID" value="CAI5730729.1"/>
    <property type="molecule type" value="Genomic_DNA"/>
</dbReference>
<feature type="transmembrane region" description="Helical" evidence="4">
    <location>
        <begin position="107"/>
        <end position="130"/>
    </location>
</feature>
<dbReference type="GO" id="GO:0005737">
    <property type="term" value="C:cytoplasm"/>
    <property type="evidence" value="ECO:0007669"/>
    <property type="project" value="TreeGrafter"/>
</dbReference>
<name>A0AAV0U4Z8_HYABA</name>
<evidence type="ECO:0000256" key="2">
    <source>
        <dbReference type="ARBA" id="ARBA00023098"/>
    </source>
</evidence>
<keyword evidence="6" id="KW-1185">Reference proteome</keyword>
<feature type="transmembrane region" description="Helical" evidence="4">
    <location>
        <begin position="142"/>
        <end position="163"/>
    </location>
</feature>